<dbReference type="OrthoDB" id="9103915at2"/>
<organism evidence="1 2">
    <name type="scientific">Paraburkholderia rhizosphaerae</name>
    <dbReference type="NCBI Taxonomy" id="480658"/>
    <lineage>
        <taxon>Bacteria</taxon>
        <taxon>Pseudomonadati</taxon>
        <taxon>Pseudomonadota</taxon>
        <taxon>Betaproteobacteria</taxon>
        <taxon>Burkholderiales</taxon>
        <taxon>Burkholderiaceae</taxon>
        <taxon>Paraburkholderia</taxon>
    </lineage>
</organism>
<accession>A0A4R8LKT8</accession>
<dbReference type="AlphaFoldDB" id="A0A4R8LKT8"/>
<dbReference type="Proteomes" id="UP000295509">
    <property type="component" value="Unassembled WGS sequence"/>
</dbReference>
<dbReference type="EMBL" id="SORE01000015">
    <property type="protein sequence ID" value="TDY45173.1"/>
    <property type="molecule type" value="Genomic_DNA"/>
</dbReference>
<evidence type="ECO:0008006" key="3">
    <source>
        <dbReference type="Google" id="ProtNLM"/>
    </source>
</evidence>
<keyword evidence="2" id="KW-1185">Reference proteome</keyword>
<gene>
    <name evidence="1" type="ORF">BX592_115140</name>
</gene>
<reference evidence="1 2" key="1">
    <citation type="submission" date="2019-03" db="EMBL/GenBank/DDBJ databases">
        <title>Genomic Encyclopedia of Type Strains, Phase III (KMG-III): the genomes of soil and plant-associated and newly described type strains.</title>
        <authorList>
            <person name="Whitman W."/>
        </authorList>
    </citation>
    <scope>NUCLEOTIDE SEQUENCE [LARGE SCALE GENOMIC DNA]</scope>
    <source>
        <strain evidence="1 2">LMG 29544</strain>
    </source>
</reference>
<comment type="caution">
    <text evidence="1">The sequence shown here is derived from an EMBL/GenBank/DDBJ whole genome shotgun (WGS) entry which is preliminary data.</text>
</comment>
<name>A0A4R8LKT8_9BURK</name>
<protein>
    <recommendedName>
        <fullName evidence="3">Type III secretion system (T3SS) needle YscE family protein</fullName>
    </recommendedName>
</protein>
<proteinExistence type="predicted"/>
<sequence length="87" mass="9578">MYQSLEKVRDDLKQLQQVLDSPAASARVARITAAFDECAQRVSDATCETEDVVDRAALQKLYRGLVAARSIVQRLHELPGVGEVAVH</sequence>
<evidence type="ECO:0000313" key="1">
    <source>
        <dbReference type="EMBL" id="TDY45173.1"/>
    </source>
</evidence>
<dbReference type="RefSeq" id="WP_134193826.1">
    <property type="nucleotide sequence ID" value="NZ_JBHLUW010000059.1"/>
</dbReference>
<evidence type="ECO:0000313" key="2">
    <source>
        <dbReference type="Proteomes" id="UP000295509"/>
    </source>
</evidence>